<dbReference type="NCBIfam" id="TIGR01356">
    <property type="entry name" value="aroA"/>
    <property type="match status" value="1"/>
</dbReference>
<dbReference type="RefSeq" id="WP_345823637.1">
    <property type="nucleotide sequence ID" value="NZ_JBDIML010000001.1"/>
</dbReference>
<dbReference type="CDD" id="cd01556">
    <property type="entry name" value="EPSP_synthase"/>
    <property type="match status" value="1"/>
</dbReference>
<keyword evidence="4 7" id="KW-0808">Transferase</keyword>
<reference evidence="9 10" key="1">
    <citation type="submission" date="2024-05" db="EMBL/GenBank/DDBJ databases">
        <authorList>
            <person name="Haq I."/>
            <person name="Ullah Z."/>
            <person name="Ahmad R."/>
            <person name="Li M."/>
            <person name="Tong Y."/>
        </authorList>
    </citation>
    <scope>NUCLEOTIDE SEQUENCE [LARGE SCALE GENOMIC DNA]</scope>
    <source>
        <strain evidence="9 10">16A2E</strain>
    </source>
</reference>
<dbReference type="PROSITE" id="PS00104">
    <property type="entry name" value="EPSP_SYNTHASE_1"/>
    <property type="match status" value="1"/>
</dbReference>
<dbReference type="InterPro" id="IPR013792">
    <property type="entry name" value="RNA3'P_cycl/enolpyr_Trfase_a/b"/>
</dbReference>
<feature type="domain" description="Enolpyruvate transferase" evidence="8">
    <location>
        <begin position="11"/>
        <end position="423"/>
    </location>
</feature>
<dbReference type="InterPro" id="IPR036968">
    <property type="entry name" value="Enolpyruvate_Tfrase_sf"/>
</dbReference>
<comment type="caution">
    <text evidence="9">The sequence shown here is derived from an EMBL/GenBank/DDBJ whole genome shotgun (WGS) entry which is preliminary data.</text>
</comment>
<dbReference type="PANTHER" id="PTHR21090:SF5">
    <property type="entry name" value="PENTAFUNCTIONAL AROM POLYPEPTIDE"/>
    <property type="match status" value="1"/>
</dbReference>
<gene>
    <name evidence="7 9" type="primary">aroA</name>
    <name evidence="9" type="ORF">ABC228_03210</name>
</gene>
<name>A0ABU9XD72_9BACI</name>
<comment type="subunit">
    <text evidence="7">Monomer.</text>
</comment>
<feature type="binding site" evidence="7">
    <location>
        <position position="388"/>
    </location>
    <ligand>
        <name>phosphoenolpyruvate</name>
        <dbReference type="ChEBI" id="CHEBI:58702"/>
    </ligand>
</feature>
<evidence type="ECO:0000313" key="9">
    <source>
        <dbReference type="EMBL" id="MEN2766183.1"/>
    </source>
</evidence>
<feature type="binding site" evidence="7">
    <location>
        <position position="22"/>
    </location>
    <ligand>
        <name>phosphoenolpyruvate</name>
        <dbReference type="ChEBI" id="CHEBI:58702"/>
    </ligand>
</feature>
<evidence type="ECO:0000256" key="2">
    <source>
        <dbReference type="ARBA" id="ARBA00009948"/>
    </source>
</evidence>
<dbReference type="PROSITE" id="PS00885">
    <property type="entry name" value="EPSP_SYNTHASE_2"/>
    <property type="match status" value="1"/>
</dbReference>
<feature type="binding site" evidence="7">
    <location>
        <position position="23"/>
    </location>
    <ligand>
        <name>3-phosphoshikimate</name>
        <dbReference type="ChEBI" id="CHEBI:145989"/>
    </ligand>
</feature>
<dbReference type="Pfam" id="PF00275">
    <property type="entry name" value="EPSP_synthase"/>
    <property type="match status" value="1"/>
</dbReference>
<feature type="binding site" evidence="7">
    <location>
        <position position="315"/>
    </location>
    <ligand>
        <name>3-phosphoshikimate</name>
        <dbReference type="ChEBI" id="CHEBI:145989"/>
    </ligand>
</feature>
<feature type="binding site" evidence="7">
    <location>
        <position position="169"/>
    </location>
    <ligand>
        <name>3-phosphoshikimate</name>
        <dbReference type="ChEBI" id="CHEBI:145989"/>
    </ligand>
</feature>
<evidence type="ECO:0000256" key="4">
    <source>
        <dbReference type="ARBA" id="ARBA00022679"/>
    </source>
</evidence>
<dbReference type="EC" id="2.5.1.19" evidence="7"/>
<dbReference type="PANTHER" id="PTHR21090">
    <property type="entry name" value="AROM/DEHYDROQUINATE SYNTHASE"/>
    <property type="match status" value="1"/>
</dbReference>
<feature type="binding site" evidence="7">
    <location>
        <position position="342"/>
    </location>
    <ligand>
        <name>3-phosphoshikimate</name>
        <dbReference type="ChEBI" id="CHEBI:145989"/>
    </ligand>
</feature>
<keyword evidence="7" id="KW-0963">Cytoplasm</keyword>
<dbReference type="InterPro" id="IPR023193">
    <property type="entry name" value="EPSP_synthase_CS"/>
</dbReference>
<dbReference type="SUPFAM" id="SSF55205">
    <property type="entry name" value="EPT/RTPC-like"/>
    <property type="match status" value="1"/>
</dbReference>
<comment type="function">
    <text evidence="7">Catalyzes the transfer of the enolpyruvyl moiety of phosphoenolpyruvate (PEP) to the 5-hydroxyl of shikimate-3-phosphate (S3P) to produce enolpyruvyl shikimate-3-phosphate and inorganic phosphate.</text>
</comment>
<evidence type="ECO:0000313" key="10">
    <source>
        <dbReference type="Proteomes" id="UP001444625"/>
    </source>
</evidence>
<proteinExistence type="inferred from homology"/>
<dbReference type="EMBL" id="JBDIML010000001">
    <property type="protein sequence ID" value="MEN2766183.1"/>
    <property type="molecule type" value="Genomic_DNA"/>
</dbReference>
<feature type="binding site" evidence="7">
    <location>
        <position position="169"/>
    </location>
    <ligand>
        <name>phosphoenolpyruvate</name>
        <dbReference type="ChEBI" id="CHEBI:58702"/>
    </ligand>
</feature>
<feature type="binding site" evidence="7">
    <location>
        <position position="22"/>
    </location>
    <ligand>
        <name>3-phosphoshikimate</name>
        <dbReference type="ChEBI" id="CHEBI:145989"/>
    </ligand>
</feature>
<feature type="binding site" evidence="7">
    <location>
        <position position="122"/>
    </location>
    <ligand>
        <name>phosphoenolpyruvate</name>
        <dbReference type="ChEBI" id="CHEBI:58702"/>
    </ligand>
</feature>
<dbReference type="HAMAP" id="MF_00210">
    <property type="entry name" value="EPSP_synth"/>
    <property type="match status" value="1"/>
</dbReference>
<organism evidence="9 10">
    <name type="scientific">Ornithinibacillus xuwenensis</name>
    <dbReference type="NCBI Taxonomy" id="3144668"/>
    <lineage>
        <taxon>Bacteria</taxon>
        <taxon>Bacillati</taxon>
        <taxon>Bacillota</taxon>
        <taxon>Bacilli</taxon>
        <taxon>Bacillales</taxon>
        <taxon>Bacillaceae</taxon>
        <taxon>Ornithinibacillus</taxon>
    </lineage>
</organism>
<keyword evidence="5 7" id="KW-0057">Aromatic amino acid biosynthesis</keyword>
<evidence type="ECO:0000259" key="8">
    <source>
        <dbReference type="Pfam" id="PF00275"/>
    </source>
</evidence>
<feature type="active site" description="Proton acceptor" evidence="7">
    <location>
        <position position="315"/>
    </location>
</feature>
<comment type="pathway">
    <text evidence="1 7">Metabolic intermediate biosynthesis; chorismate biosynthesis; chorismate from D-erythrose 4-phosphate and phosphoenolpyruvate: step 6/7.</text>
</comment>
<evidence type="ECO:0000256" key="1">
    <source>
        <dbReference type="ARBA" id="ARBA00004811"/>
    </source>
</evidence>
<evidence type="ECO:0000256" key="3">
    <source>
        <dbReference type="ARBA" id="ARBA00022605"/>
    </source>
</evidence>
<dbReference type="InterPro" id="IPR006264">
    <property type="entry name" value="EPSP_synthase"/>
</dbReference>
<dbReference type="PIRSF" id="PIRSF000505">
    <property type="entry name" value="EPSPS"/>
    <property type="match status" value="1"/>
</dbReference>
<dbReference type="InterPro" id="IPR001986">
    <property type="entry name" value="Enolpyruvate_Tfrase_dom"/>
</dbReference>
<comment type="catalytic activity">
    <reaction evidence="6">
        <text>3-phosphoshikimate + phosphoenolpyruvate = 5-O-(1-carboxyvinyl)-3-phosphoshikimate + phosphate</text>
        <dbReference type="Rhea" id="RHEA:21256"/>
        <dbReference type="ChEBI" id="CHEBI:43474"/>
        <dbReference type="ChEBI" id="CHEBI:57701"/>
        <dbReference type="ChEBI" id="CHEBI:58702"/>
        <dbReference type="ChEBI" id="CHEBI:145989"/>
        <dbReference type="EC" id="2.5.1.19"/>
    </reaction>
    <physiologicalReaction direction="left-to-right" evidence="6">
        <dbReference type="Rhea" id="RHEA:21257"/>
    </physiologicalReaction>
</comment>
<feature type="binding site" evidence="7">
    <location>
        <position position="94"/>
    </location>
    <ligand>
        <name>phosphoenolpyruvate</name>
        <dbReference type="ChEBI" id="CHEBI:58702"/>
    </ligand>
</feature>
<comment type="caution">
    <text evidence="7">Lacks conserved residue(s) required for the propagation of feature annotation.</text>
</comment>
<sequence>MKTLKRRGTIYMKGELEVPGDKSISHRAVILGSIANGITKVENFLDSEDCMRTVEAFRSMGVSITTKGTFLEIEGKGLSGLLEPLEPLYFGNSGTTARLMIGLLAGLPFSTVVYGDVSLTNRPMDRVITPINKMGATVLGRNESSYLPLALKGGNLEGITYELPVKSAQVKSGILLAGLQAKGTTRVIEQQQTRDHTERMLKAFGANIEVSGNGIQIDASKSLLGTDVYVPGDISSAAFMLSAAAIIPGSNVTVKKVGINKTRIGFLEVLQKMGANISISNERVLSGEDIGDVQITYNQLTGVVVEGEIIPRLIDEIPIIALLATQAEGNTIIRNAEELRVKETDRIAAVVNVLRTMGANIEATDEGMIIKGKSSLKGGSVSAYQDHRIAMMIVIASLISEQDVTIDDISSISISYPRFLDDLESILKNNS</sequence>
<comment type="similarity">
    <text evidence="2 7">Belongs to the EPSP synthase family.</text>
</comment>
<dbReference type="Proteomes" id="UP001444625">
    <property type="component" value="Unassembled WGS sequence"/>
</dbReference>
<dbReference type="Gene3D" id="3.65.10.10">
    <property type="entry name" value="Enolpyruvate transferase domain"/>
    <property type="match status" value="2"/>
</dbReference>
<evidence type="ECO:0000256" key="5">
    <source>
        <dbReference type="ARBA" id="ARBA00023141"/>
    </source>
</evidence>
<evidence type="ECO:0000256" key="6">
    <source>
        <dbReference type="ARBA" id="ARBA00044633"/>
    </source>
</evidence>
<comment type="subcellular location">
    <subcellularLocation>
        <location evidence="7">Cytoplasm</location>
    </subcellularLocation>
</comment>
<dbReference type="GO" id="GO:0003866">
    <property type="term" value="F:3-phosphoshikimate 1-carboxyvinyltransferase activity"/>
    <property type="evidence" value="ECO:0007669"/>
    <property type="project" value="UniProtKB-EC"/>
</dbReference>
<accession>A0ABU9XD72</accession>
<protein>
    <recommendedName>
        <fullName evidence="7">3-phosphoshikimate 1-carboxyvinyltransferase</fullName>
        <ecNumber evidence="7">2.5.1.19</ecNumber>
    </recommendedName>
    <alternativeName>
        <fullName evidence="7">5-enolpyruvylshikimate-3-phosphate synthase</fullName>
        <shortName evidence="7">EPSP synthase</shortName>
        <shortName evidence="7">EPSPS</shortName>
    </alternativeName>
</protein>
<feature type="binding site" evidence="7">
    <location>
        <position position="167"/>
    </location>
    <ligand>
        <name>3-phosphoshikimate</name>
        <dbReference type="ChEBI" id="CHEBI:145989"/>
    </ligand>
</feature>
<evidence type="ECO:0000256" key="7">
    <source>
        <dbReference type="HAMAP-Rule" id="MF_00210"/>
    </source>
</evidence>
<keyword evidence="10" id="KW-1185">Reference proteome</keyword>
<feature type="binding site" evidence="7">
    <location>
        <position position="346"/>
    </location>
    <ligand>
        <name>phosphoenolpyruvate</name>
        <dbReference type="ChEBI" id="CHEBI:58702"/>
    </ligand>
</feature>
<keyword evidence="3 7" id="KW-0028">Amino-acid biosynthesis</keyword>
<feature type="binding site" evidence="7">
    <location>
        <position position="27"/>
    </location>
    <ligand>
        <name>3-phosphoshikimate</name>
        <dbReference type="ChEBI" id="CHEBI:145989"/>
    </ligand>
</feature>